<feature type="transmembrane region" description="Helical" evidence="1">
    <location>
        <begin position="12"/>
        <end position="31"/>
    </location>
</feature>
<dbReference type="Proteomes" id="UP000887563">
    <property type="component" value="Unplaced"/>
</dbReference>
<evidence type="ECO:0000313" key="2">
    <source>
        <dbReference type="Proteomes" id="UP000887563"/>
    </source>
</evidence>
<accession>A0A914LQS1</accession>
<keyword evidence="2" id="KW-1185">Reference proteome</keyword>
<dbReference type="WBParaSite" id="Minc3s00606g15020">
    <property type="protein sequence ID" value="Minc3s00606g15020"/>
    <property type="gene ID" value="Minc3s00606g15020"/>
</dbReference>
<evidence type="ECO:0000256" key="1">
    <source>
        <dbReference type="SAM" id="Phobius"/>
    </source>
</evidence>
<keyword evidence="1" id="KW-0812">Transmembrane</keyword>
<evidence type="ECO:0000313" key="3">
    <source>
        <dbReference type="WBParaSite" id="Minc3s00606g15020"/>
    </source>
</evidence>
<protein>
    <submittedName>
        <fullName evidence="3">Uncharacterized protein</fullName>
    </submittedName>
</protein>
<organism evidence="2 3">
    <name type="scientific">Meloidogyne incognita</name>
    <name type="common">Southern root-knot nematode worm</name>
    <name type="synonym">Oxyuris incognita</name>
    <dbReference type="NCBI Taxonomy" id="6306"/>
    <lineage>
        <taxon>Eukaryota</taxon>
        <taxon>Metazoa</taxon>
        <taxon>Ecdysozoa</taxon>
        <taxon>Nematoda</taxon>
        <taxon>Chromadorea</taxon>
        <taxon>Rhabditida</taxon>
        <taxon>Tylenchina</taxon>
        <taxon>Tylenchomorpha</taxon>
        <taxon>Tylenchoidea</taxon>
        <taxon>Meloidogynidae</taxon>
        <taxon>Meloidogyninae</taxon>
        <taxon>Meloidogyne</taxon>
        <taxon>Meloidogyne incognita group</taxon>
    </lineage>
</organism>
<keyword evidence="1" id="KW-1133">Transmembrane helix</keyword>
<keyword evidence="1" id="KW-0472">Membrane</keyword>
<name>A0A914LQS1_MELIC</name>
<dbReference type="AlphaFoldDB" id="A0A914LQS1"/>
<reference evidence="3" key="1">
    <citation type="submission" date="2022-11" db="UniProtKB">
        <authorList>
            <consortium name="WormBaseParasite"/>
        </authorList>
    </citation>
    <scope>IDENTIFICATION</scope>
</reference>
<sequence>MFIASGLNDTKSQTMFGSCRFVLGFLFWLWIKLGKRMGSRMKNIGALLPTKSQLPSSVKYFMANPRGSRNSLDTLRLK</sequence>
<proteinExistence type="predicted"/>